<dbReference type="VEuPathDB" id="FungiDB:RhiirA1_427082"/>
<feature type="binding site" evidence="7">
    <location>
        <begin position="427"/>
        <end position="429"/>
    </location>
    <ligand>
        <name>L-glutamate</name>
        <dbReference type="ChEBI" id="CHEBI:29985"/>
    </ligand>
</feature>
<evidence type="ECO:0000256" key="3">
    <source>
        <dbReference type="ARBA" id="ARBA00005115"/>
    </source>
</evidence>
<dbReference type="GO" id="GO:0036374">
    <property type="term" value="F:glutathione hydrolase activity"/>
    <property type="evidence" value="ECO:0007669"/>
    <property type="project" value="UniProtKB-UniRule"/>
</dbReference>
<gene>
    <name evidence="10" type="ORF">RhiirA4_404236</name>
</gene>
<dbReference type="InterPro" id="IPR043138">
    <property type="entry name" value="GGT_lsub"/>
</dbReference>
<dbReference type="GO" id="GO:0000324">
    <property type="term" value="C:fungal-type vacuole"/>
    <property type="evidence" value="ECO:0007669"/>
    <property type="project" value="TreeGrafter"/>
</dbReference>
<evidence type="ECO:0000313" key="11">
    <source>
        <dbReference type="Proteomes" id="UP000234323"/>
    </source>
</evidence>
<feature type="active site" description="Nucleophile" evidence="6">
    <location>
        <position position="409"/>
    </location>
</feature>
<comment type="function">
    <text evidence="8">Cleaves the gamma-glutamyl peptide bond of glutathione and glutathione conjugates.</text>
</comment>
<dbReference type="FunFam" id="1.10.246.130:FF:000001">
    <property type="entry name" value="Gamma-glutamyltransferase 5 isoform 1"/>
    <property type="match status" value="1"/>
</dbReference>
<keyword evidence="8" id="KW-0378">Hydrolase</keyword>
<dbReference type="EC" id="3.4.19.13" evidence="8"/>
<dbReference type="InterPro" id="IPR043137">
    <property type="entry name" value="GGT_ssub_C"/>
</dbReference>
<dbReference type="VEuPathDB" id="FungiDB:FUN_010237"/>
<feature type="binding site" evidence="7">
    <location>
        <position position="451"/>
    </location>
    <ligand>
        <name>L-glutamate</name>
        <dbReference type="ChEBI" id="CHEBI:29985"/>
    </ligand>
</feature>
<evidence type="ECO:0000256" key="1">
    <source>
        <dbReference type="ARBA" id="ARBA00001049"/>
    </source>
</evidence>
<feature type="binding site" evidence="7">
    <location>
        <position position="501"/>
    </location>
    <ligand>
        <name>L-glutamate</name>
        <dbReference type="ChEBI" id="CHEBI:29985"/>
    </ligand>
</feature>
<protein>
    <recommendedName>
        <fullName evidence="8">Glutathione hydrolase</fullName>
        <ecNumber evidence="8">2.3.2.2</ecNumber>
        <ecNumber evidence="8">3.4.19.13</ecNumber>
    </recommendedName>
    <alternativeName>
        <fullName evidence="8">Gamma-glutamyltransferase</fullName>
    </alternativeName>
    <alternativeName>
        <fullName evidence="8">Gamma-glutamyltranspeptidase</fullName>
    </alternativeName>
</protein>
<dbReference type="Gene3D" id="1.10.246.130">
    <property type="match status" value="1"/>
</dbReference>
<dbReference type="OrthoDB" id="1081007at2759"/>
<feature type="binding site" evidence="7">
    <location>
        <begin position="479"/>
        <end position="480"/>
    </location>
    <ligand>
        <name>L-glutamate</name>
        <dbReference type="ChEBI" id="CHEBI:29985"/>
    </ligand>
</feature>
<comment type="pathway">
    <text evidence="3 8">Sulfur metabolism; glutathione metabolism.</text>
</comment>
<dbReference type="FunFam" id="3.60.20.40:FF:000001">
    <property type="entry name" value="Gamma-glutamyltranspeptidase 1"/>
    <property type="match status" value="1"/>
</dbReference>
<comment type="caution">
    <text evidence="10">The sequence shown here is derived from an EMBL/GenBank/DDBJ whole genome shotgun (WGS) entry which is preliminary data.</text>
</comment>
<keyword evidence="9" id="KW-0812">Transmembrane</keyword>
<comment type="catalytic activity">
    <reaction evidence="2 8">
        <text>glutathione + H2O = L-cysteinylglycine + L-glutamate</text>
        <dbReference type="Rhea" id="RHEA:28807"/>
        <dbReference type="ChEBI" id="CHEBI:15377"/>
        <dbReference type="ChEBI" id="CHEBI:29985"/>
        <dbReference type="ChEBI" id="CHEBI:57925"/>
        <dbReference type="ChEBI" id="CHEBI:61694"/>
        <dbReference type="EC" id="3.4.19.13"/>
    </reaction>
</comment>
<evidence type="ECO:0000256" key="4">
    <source>
        <dbReference type="ARBA" id="ARBA00009381"/>
    </source>
</evidence>
<dbReference type="PRINTS" id="PR01210">
    <property type="entry name" value="GGTRANSPTASE"/>
</dbReference>
<accession>A0A2I1GNP2</accession>
<evidence type="ECO:0000313" key="10">
    <source>
        <dbReference type="EMBL" id="PKY48262.1"/>
    </source>
</evidence>
<feature type="transmembrane region" description="Helical" evidence="9">
    <location>
        <begin position="38"/>
        <end position="59"/>
    </location>
</feature>
<evidence type="ECO:0000256" key="7">
    <source>
        <dbReference type="PIRSR" id="PIRSR600101-2"/>
    </source>
</evidence>
<evidence type="ECO:0000256" key="9">
    <source>
        <dbReference type="SAM" id="Phobius"/>
    </source>
</evidence>
<feature type="binding site" evidence="7">
    <location>
        <position position="140"/>
    </location>
    <ligand>
        <name>L-glutamate</name>
        <dbReference type="ChEBI" id="CHEBI:29985"/>
    </ligand>
</feature>
<dbReference type="Gene3D" id="3.60.20.40">
    <property type="match status" value="1"/>
</dbReference>
<dbReference type="Proteomes" id="UP000234323">
    <property type="component" value="Unassembled WGS sequence"/>
</dbReference>
<dbReference type="InterPro" id="IPR000101">
    <property type="entry name" value="GGT_peptidase"/>
</dbReference>
<dbReference type="GO" id="GO:0005886">
    <property type="term" value="C:plasma membrane"/>
    <property type="evidence" value="ECO:0007669"/>
    <property type="project" value="TreeGrafter"/>
</dbReference>
<comment type="catalytic activity">
    <reaction evidence="1 8">
        <text>an S-substituted glutathione + H2O = an S-substituted L-cysteinylglycine + L-glutamate</text>
        <dbReference type="Rhea" id="RHEA:59468"/>
        <dbReference type="ChEBI" id="CHEBI:15377"/>
        <dbReference type="ChEBI" id="CHEBI:29985"/>
        <dbReference type="ChEBI" id="CHEBI:90779"/>
        <dbReference type="ChEBI" id="CHEBI:143103"/>
        <dbReference type="EC" id="3.4.19.13"/>
    </reaction>
</comment>
<keyword evidence="8" id="KW-0808">Transferase</keyword>
<dbReference type="AlphaFoldDB" id="A0A2I1GNP2"/>
<evidence type="ECO:0000256" key="8">
    <source>
        <dbReference type="RuleBase" id="RU368068"/>
    </source>
</evidence>
<keyword evidence="9" id="KW-1133">Transmembrane helix</keyword>
<evidence type="ECO:0000256" key="2">
    <source>
        <dbReference type="ARBA" id="ARBA00001089"/>
    </source>
</evidence>
<dbReference type="EMBL" id="LLXI01000623">
    <property type="protein sequence ID" value="PKY48262.1"/>
    <property type="molecule type" value="Genomic_DNA"/>
</dbReference>
<dbReference type="Pfam" id="PF01019">
    <property type="entry name" value="G_glu_transpept"/>
    <property type="match status" value="1"/>
</dbReference>
<evidence type="ECO:0000256" key="6">
    <source>
        <dbReference type="PIRSR" id="PIRSR600101-1"/>
    </source>
</evidence>
<dbReference type="PANTHER" id="PTHR11686">
    <property type="entry name" value="GAMMA GLUTAMYL TRANSPEPTIDASE"/>
    <property type="match status" value="1"/>
</dbReference>
<dbReference type="SUPFAM" id="SSF56235">
    <property type="entry name" value="N-terminal nucleophile aminohydrolases (Ntn hydrolases)"/>
    <property type="match status" value="1"/>
</dbReference>
<dbReference type="GO" id="GO:0103068">
    <property type="term" value="F:leukotriene C4 gamma-glutamyl transferase activity"/>
    <property type="evidence" value="ECO:0007669"/>
    <property type="project" value="UniProtKB-EC"/>
</dbReference>
<dbReference type="GO" id="GO:0006751">
    <property type="term" value="P:glutathione catabolic process"/>
    <property type="evidence" value="ECO:0007669"/>
    <property type="project" value="UniProtKB-UniRule"/>
</dbReference>
<organism evidence="10 11">
    <name type="scientific">Rhizophagus irregularis</name>
    <dbReference type="NCBI Taxonomy" id="588596"/>
    <lineage>
        <taxon>Eukaryota</taxon>
        <taxon>Fungi</taxon>
        <taxon>Fungi incertae sedis</taxon>
        <taxon>Mucoromycota</taxon>
        <taxon>Glomeromycotina</taxon>
        <taxon>Glomeromycetes</taxon>
        <taxon>Glomerales</taxon>
        <taxon>Glomeraceae</taxon>
        <taxon>Rhizophagus</taxon>
    </lineage>
</organism>
<sequence length="599" mass="65789">MADRSSLEEGFQPTNETQGLLHHRTGPWKGWKSHFVKIAIILIIFAGIIFVFVGIASIFESNDPTNPHLVIVRNGAVSAEQEDCSKIGVQMLKEGGSAVDAAIAAEICVGTINAFSAGIGGGGFMIIRDSNGTAEVIDFRETAPAAANKTMFKDKPMLAKYGGLSVGIPGEVRGIEIAHQKYGKLPWKRLFEPSIKLSRDGFKVPAELAIKMKWYEKALLETPNLASIYAPNGKLLREGDLLKRTNFSKTLELIAENGSEVFYRGSIAKSIIKTIQATGGIMTLEDLSNFEPVVSKPIYGYYHGRKIMTLNVPSGGPVLLSMLNILEGFQLTRGELNGLNLHRIIETLKFGFALRTEMGDPPFTNNTERIEEIMTKDYAAKIRKNISDSITFEPSYYNPLYDVSEDHGTTHISTVDKDNQAVALSSTVNLIWGSQVMDLETGILLNDEMDDFSIPGVPNYFGLYPSPYNFIIPRKKPLSSCAPAIVENNGEFEMAIGGSGGSRILSSVLQVLLNVYDFEQDLLTSIHTPRVHHQLIPNEITAETGYSKELLDELKGKNHSIKIIEYKLGVSEIQAVMRLPNGLINAASDYRKHGIAAGY</sequence>
<evidence type="ECO:0000256" key="5">
    <source>
        <dbReference type="ARBA" id="ARBA00047417"/>
    </source>
</evidence>
<reference evidence="10 11" key="1">
    <citation type="submission" date="2015-10" db="EMBL/GenBank/DDBJ databases">
        <title>Genome analyses suggest a sexual origin of heterokaryosis in a supposedly ancient asexual fungus.</title>
        <authorList>
            <person name="Ropars J."/>
            <person name="Sedzielewska K."/>
            <person name="Noel J."/>
            <person name="Charron P."/>
            <person name="Farinelli L."/>
            <person name="Marton T."/>
            <person name="Kruger M."/>
            <person name="Pelin A."/>
            <person name="Brachmann A."/>
            <person name="Corradi N."/>
        </authorList>
    </citation>
    <scope>NUCLEOTIDE SEQUENCE [LARGE SCALE GENOMIC DNA]</scope>
    <source>
        <strain evidence="10 11">A4</strain>
    </source>
</reference>
<proteinExistence type="inferred from homology"/>
<dbReference type="PANTHER" id="PTHR11686:SF9">
    <property type="entry name" value="RE13973P"/>
    <property type="match status" value="1"/>
</dbReference>
<dbReference type="EC" id="2.3.2.2" evidence="8"/>
<keyword evidence="11" id="KW-1185">Reference proteome</keyword>
<keyword evidence="8" id="KW-0012">Acyltransferase</keyword>
<keyword evidence="9" id="KW-0472">Membrane</keyword>
<comment type="similarity">
    <text evidence="4">Belongs to the gamma-glutamyltransferase family.</text>
</comment>
<dbReference type="VEuPathDB" id="FungiDB:RhiirFUN_015567"/>
<dbReference type="InterPro" id="IPR029055">
    <property type="entry name" value="Ntn_hydrolases_N"/>
</dbReference>
<comment type="catalytic activity">
    <reaction evidence="5 8">
        <text>an N-terminal (5-L-glutamyl)-[peptide] + an alpha-amino acid = 5-L-glutamyl amino acid + an N-terminal L-alpha-aminoacyl-[peptide]</text>
        <dbReference type="Rhea" id="RHEA:23904"/>
        <dbReference type="Rhea" id="RHEA-COMP:9780"/>
        <dbReference type="Rhea" id="RHEA-COMP:9795"/>
        <dbReference type="ChEBI" id="CHEBI:77644"/>
        <dbReference type="ChEBI" id="CHEBI:78597"/>
        <dbReference type="ChEBI" id="CHEBI:78599"/>
        <dbReference type="ChEBI" id="CHEBI:78608"/>
        <dbReference type="EC" id="2.3.2.2"/>
    </reaction>
</comment>
<name>A0A2I1GNP2_9GLOM</name>
<dbReference type="UniPathway" id="UPA00204"/>
<dbReference type="NCBIfam" id="TIGR00066">
    <property type="entry name" value="g_glut_trans"/>
    <property type="match status" value="1"/>
</dbReference>